<dbReference type="InterPro" id="IPR042771">
    <property type="entry name" value="GTF3C6-like"/>
</dbReference>
<dbReference type="Proteomes" id="UP000507470">
    <property type="component" value="Unassembled WGS sequence"/>
</dbReference>
<dbReference type="Pfam" id="PF10419">
    <property type="entry name" value="TFIIIC_sub6"/>
    <property type="match status" value="1"/>
</dbReference>
<organism evidence="3 4">
    <name type="scientific">Mytilus coruscus</name>
    <name type="common">Sea mussel</name>
    <dbReference type="NCBI Taxonomy" id="42192"/>
    <lineage>
        <taxon>Eukaryota</taxon>
        <taxon>Metazoa</taxon>
        <taxon>Spiralia</taxon>
        <taxon>Lophotrochozoa</taxon>
        <taxon>Mollusca</taxon>
        <taxon>Bivalvia</taxon>
        <taxon>Autobranchia</taxon>
        <taxon>Pteriomorphia</taxon>
        <taxon>Mytilida</taxon>
        <taxon>Mytiloidea</taxon>
        <taxon>Mytilidae</taxon>
        <taxon>Mytilinae</taxon>
        <taxon>Mytilus</taxon>
    </lineage>
</organism>
<protein>
    <submittedName>
        <fullName evidence="3">GTF3C6</fullName>
    </submittedName>
</protein>
<dbReference type="PANTHER" id="PTHR21860">
    <property type="entry name" value="TRANSCRIPTION INITIATION FACTOR IIIC TFIIIC , POLYPEPTIDE 6-RELATED"/>
    <property type="match status" value="1"/>
</dbReference>
<dbReference type="Gene3D" id="2.60.40.4370">
    <property type="match status" value="1"/>
</dbReference>
<keyword evidence="4" id="KW-1185">Reference proteome</keyword>
<dbReference type="PANTHER" id="PTHR21860:SF2">
    <property type="entry name" value="GENERAL TRANSCRIPTION FACTOR 3C POLYPEPTIDE 6"/>
    <property type="match status" value="1"/>
</dbReference>
<evidence type="ECO:0000256" key="1">
    <source>
        <dbReference type="SAM" id="MobiDB-lite"/>
    </source>
</evidence>
<dbReference type="AlphaFoldDB" id="A0A6J8DNY5"/>
<accession>A0A6J8DNY5</accession>
<dbReference type="OrthoDB" id="1877767at2759"/>
<dbReference type="InterPro" id="IPR019481">
    <property type="entry name" value="TFIIIC_triple_barrel"/>
</dbReference>
<dbReference type="GO" id="GO:0006383">
    <property type="term" value="P:transcription by RNA polymerase III"/>
    <property type="evidence" value="ECO:0007669"/>
    <property type="project" value="InterPro"/>
</dbReference>
<sequence>MSNKNMADNNDEEEMTFIVELSGILDSDLLSKVKGNCQVLGIDTDKPLLQLEQYTFTGEYEDTLGTGLIFEEKDKSEASQLKETRQNILHHLLGEDSINTAVDLEFSHVVNKKLIMKRAFLTPEDETDGEPITSDTIENVDMAAEDESARTSTGPDG</sequence>
<dbReference type="EMBL" id="CACVKT020007768">
    <property type="protein sequence ID" value="CAC5410318.1"/>
    <property type="molecule type" value="Genomic_DNA"/>
</dbReference>
<name>A0A6J8DNY5_MYTCO</name>
<feature type="domain" description="Transcription factor TFIIIC triple barrel" evidence="2">
    <location>
        <begin position="11"/>
        <end position="93"/>
    </location>
</feature>
<evidence type="ECO:0000313" key="3">
    <source>
        <dbReference type="EMBL" id="CAC5410318.1"/>
    </source>
</evidence>
<evidence type="ECO:0000313" key="4">
    <source>
        <dbReference type="Proteomes" id="UP000507470"/>
    </source>
</evidence>
<dbReference type="GO" id="GO:0000127">
    <property type="term" value="C:transcription factor TFIIIC complex"/>
    <property type="evidence" value="ECO:0007669"/>
    <property type="project" value="TreeGrafter"/>
</dbReference>
<proteinExistence type="predicted"/>
<gene>
    <name evidence="3" type="ORF">MCOR_43518</name>
</gene>
<evidence type="ECO:0000259" key="2">
    <source>
        <dbReference type="Pfam" id="PF10419"/>
    </source>
</evidence>
<feature type="region of interest" description="Disordered" evidence="1">
    <location>
        <begin position="125"/>
        <end position="157"/>
    </location>
</feature>
<reference evidence="3 4" key="1">
    <citation type="submission" date="2020-06" db="EMBL/GenBank/DDBJ databases">
        <authorList>
            <person name="Li R."/>
            <person name="Bekaert M."/>
        </authorList>
    </citation>
    <scope>NUCLEOTIDE SEQUENCE [LARGE SCALE GENOMIC DNA]</scope>
    <source>
        <strain evidence="4">wild</strain>
    </source>
</reference>